<dbReference type="Proteomes" id="UP000621500">
    <property type="component" value="Unassembled WGS sequence"/>
</dbReference>
<protein>
    <submittedName>
        <fullName evidence="1">Uncharacterized protein</fullName>
    </submittedName>
</protein>
<evidence type="ECO:0000313" key="2">
    <source>
        <dbReference type="Proteomes" id="UP000621500"/>
    </source>
</evidence>
<comment type="caution">
    <text evidence="1">The sequence shown here is derived from an EMBL/GenBank/DDBJ whole genome shotgun (WGS) entry which is preliminary data.</text>
</comment>
<keyword evidence="2" id="KW-1185">Reference proteome</keyword>
<name>A0ABQ4F2N9_9ACTN</name>
<gene>
    <name evidence="1" type="ORF">Pma05_77300</name>
</gene>
<proteinExistence type="predicted"/>
<organism evidence="1 2">
    <name type="scientific">Plantactinospora mayteni</name>
    <dbReference type="NCBI Taxonomy" id="566021"/>
    <lineage>
        <taxon>Bacteria</taxon>
        <taxon>Bacillati</taxon>
        <taxon>Actinomycetota</taxon>
        <taxon>Actinomycetes</taxon>
        <taxon>Micromonosporales</taxon>
        <taxon>Micromonosporaceae</taxon>
        <taxon>Plantactinospora</taxon>
    </lineage>
</organism>
<dbReference type="EMBL" id="BONX01000065">
    <property type="protein sequence ID" value="GIH01158.1"/>
    <property type="molecule type" value="Genomic_DNA"/>
</dbReference>
<reference evidence="1 2" key="1">
    <citation type="submission" date="2021-01" db="EMBL/GenBank/DDBJ databases">
        <title>Whole genome shotgun sequence of Plantactinospora mayteni NBRC 109088.</title>
        <authorList>
            <person name="Komaki H."/>
            <person name="Tamura T."/>
        </authorList>
    </citation>
    <scope>NUCLEOTIDE SEQUENCE [LARGE SCALE GENOMIC DNA]</scope>
    <source>
        <strain evidence="1 2">NBRC 109088</strain>
    </source>
</reference>
<sequence length="67" mass="7391">MRVERIRLAAPALFARLLAHLLMGTTPPIWDNIARVALAVKENAKPADFTVIRDQALRLRVSGAAGW</sequence>
<evidence type="ECO:0000313" key="1">
    <source>
        <dbReference type="EMBL" id="GIH01158.1"/>
    </source>
</evidence>
<dbReference type="RefSeq" id="WP_203862447.1">
    <property type="nucleotide sequence ID" value="NZ_BAAAZQ010000035.1"/>
</dbReference>
<accession>A0ABQ4F2N9</accession>